<evidence type="ECO:0000313" key="2">
    <source>
        <dbReference type="Proteomes" id="UP000032522"/>
    </source>
</evidence>
<dbReference type="RefSeq" id="WP_044730609.1">
    <property type="nucleotide sequence ID" value="NZ_JYBP01000003.1"/>
</dbReference>
<dbReference type="PATRIC" id="fig|1462.6.peg.379"/>
<dbReference type="OrthoDB" id="5506143at2"/>
<dbReference type="InterPro" id="IPR014871">
    <property type="entry name" value="dUTPase/dCTP_pyrophosphatase"/>
</dbReference>
<dbReference type="InterPro" id="IPR016947">
    <property type="entry name" value="UCP030140"/>
</dbReference>
<reference evidence="1 2" key="1">
    <citation type="submission" date="2015-01" db="EMBL/GenBank/DDBJ databases">
        <authorList>
            <person name="Filippidou S."/>
            <person name="Jeanneret N."/>
            <person name="Russel-Delif L."/>
            <person name="Junier T."/>
            <person name="Wunderlin T."/>
            <person name="Molina V."/>
            <person name="Johnson S.L."/>
            <person name="Davenport K.W."/>
            <person name="Chain P.S."/>
            <person name="Dorador C."/>
            <person name="Junier P."/>
        </authorList>
    </citation>
    <scope>NUCLEOTIDE SEQUENCE [LARGE SCALE GENOMIC DNA]</scope>
    <source>
        <strain evidence="1 2">Et7/4</strain>
    </source>
</reference>
<dbReference type="EMBL" id="JYBP01000003">
    <property type="protein sequence ID" value="KJE29114.1"/>
    <property type="molecule type" value="Genomic_DNA"/>
</dbReference>
<dbReference type="AlphaFoldDB" id="A0A0D8BYN3"/>
<dbReference type="CDD" id="cd11527">
    <property type="entry name" value="NTP-PPase_dUTPase"/>
    <property type="match status" value="1"/>
</dbReference>
<dbReference type="Pfam" id="PF08761">
    <property type="entry name" value="dUTPase_2"/>
    <property type="match status" value="1"/>
</dbReference>
<accession>A0A0D8BYN3</accession>
<sequence length="161" mass="18816">MNWPLLYDMQRTLDRRIETEHGLMEEDLFARKQLAFLVELGELANETRCFKFWSIKPPAPAERVLEEYVDGLHFLLSLGLECGLFYEGKEAPSAARPLVEQFLAVFRAAERFGAVKEQTKYDALFTEYWRLGVALGFSSDDIEAAYRRKNEVNHKRQSERY</sequence>
<dbReference type="SUPFAM" id="SSF101386">
    <property type="entry name" value="all-alpha NTP pyrophosphatases"/>
    <property type="match status" value="1"/>
</dbReference>
<name>A0A0D8BYN3_GEOKU</name>
<evidence type="ECO:0000313" key="1">
    <source>
        <dbReference type="EMBL" id="KJE29114.1"/>
    </source>
</evidence>
<gene>
    <name evidence="1" type="ORF">LG52_269</name>
</gene>
<dbReference type="Gene3D" id="1.10.4010.10">
    <property type="entry name" value="Type II deoxyuridine triphosphatase"/>
    <property type="match status" value="1"/>
</dbReference>
<protein>
    <submittedName>
        <fullName evidence="1">dUTPase family protein</fullName>
    </submittedName>
</protein>
<organism evidence="1 2">
    <name type="scientific">Geobacillus kaustophilus</name>
    <dbReference type="NCBI Taxonomy" id="1462"/>
    <lineage>
        <taxon>Bacteria</taxon>
        <taxon>Bacillati</taxon>
        <taxon>Bacillota</taxon>
        <taxon>Bacilli</taxon>
        <taxon>Bacillales</taxon>
        <taxon>Anoxybacillaceae</taxon>
        <taxon>Geobacillus</taxon>
        <taxon>Geobacillus thermoleovorans group</taxon>
    </lineage>
</organism>
<proteinExistence type="predicted"/>
<dbReference type="PIRSF" id="PIRSF030140">
    <property type="entry name" value="UCP030140"/>
    <property type="match status" value="1"/>
</dbReference>
<comment type="caution">
    <text evidence="1">The sequence shown here is derived from an EMBL/GenBank/DDBJ whole genome shotgun (WGS) entry which is preliminary data.</text>
</comment>
<dbReference type="Proteomes" id="UP000032522">
    <property type="component" value="Unassembled WGS sequence"/>
</dbReference>